<dbReference type="eggNOG" id="COG2221">
    <property type="taxonomic scope" value="Bacteria"/>
</dbReference>
<evidence type="ECO:0000259" key="6">
    <source>
        <dbReference type="Pfam" id="PF03460"/>
    </source>
</evidence>
<proteinExistence type="predicted"/>
<dbReference type="SUPFAM" id="SSF55124">
    <property type="entry name" value="Nitrite/Sulfite reductase N-terminal domain-like"/>
    <property type="match status" value="1"/>
</dbReference>
<organism evidence="7 8">
    <name type="scientific">Desulfosporosinus youngiae DSM 17734</name>
    <dbReference type="NCBI Taxonomy" id="768710"/>
    <lineage>
        <taxon>Bacteria</taxon>
        <taxon>Bacillati</taxon>
        <taxon>Bacillota</taxon>
        <taxon>Clostridia</taxon>
        <taxon>Eubacteriales</taxon>
        <taxon>Desulfitobacteriaceae</taxon>
        <taxon>Desulfosporosinus</taxon>
    </lineage>
</organism>
<keyword evidence="3" id="KW-0408">Iron</keyword>
<evidence type="ECO:0000313" key="7">
    <source>
        <dbReference type="EMBL" id="EHQ87897.1"/>
    </source>
</evidence>
<keyword evidence="4" id="KW-0411">Iron-sulfur</keyword>
<accession>H5XSE5</accession>
<dbReference type="PANTHER" id="PTHR11493">
    <property type="entry name" value="SULFITE REDUCTASE [NADPH] SUBUNIT BETA-RELATED"/>
    <property type="match status" value="1"/>
</dbReference>
<dbReference type="InterPro" id="IPR045854">
    <property type="entry name" value="NO2/SO3_Rdtase_4Fe4S_sf"/>
</dbReference>
<evidence type="ECO:0000259" key="5">
    <source>
        <dbReference type="Pfam" id="PF01077"/>
    </source>
</evidence>
<dbReference type="SUPFAM" id="SSF56014">
    <property type="entry name" value="Nitrite and sulphite reductase 4Fe-4S domain-like"/>
    <property type="match status" value="1"/>
</dbReference>
<dbReference type="Pfam" id="PF03460">
    <property type="entry name" value="NIR_SIR_ferr"/>
    <property type="match status" value="1"/>
</dbReference>
<dbReference type="GO" id="GO:0050311">
    <property type="term" value="F:sulfite reductase (ferredoxin) activity"/>
    <property type="evidence" value="ECO:0007669"/>
    <property type="project" value="TreeGrafter"/>
</dbReference>
<dbReference type="Proteomes" id="UP000005104">
    <property type="component" value="Chromosome"/>
</dbReference>
<dbReference type="PANTHER" id="PTHR11493:SF54">
    <property type="entry name" value="ANAEROBIC SULFITE REDUCTASE SUBUNIT C"/>
    <property type="match status" value="1"/>
</dbReference>
<dbReference type="Pfam" id="PF01077">
    <property type="entry name" value="NIR_SIR"/>
    <property type="match status" value="1"/>
</dbReference>
<evidence type="ECO:0000256" key="3">
    <source>
        <dbReference type="ARBA" id="ARBA00023004"/>
    </source>
</evidence>
<feature type="domain" description="Nitrite/sulphite reductase 4Fe-4S" evidence="5">
    <location>
        <begin position="104"/>
        <end position="228"/>
    </location>
</feature>
<feature type="domain" description="Nitrite/Sulfite reductase ferredoxin-like" evidence="6">
    <location>
        <begin position="19"/>
        <end position="84"/>
    </location>
</feature>
<dbReference type="STRING" id="768710.DesyoDRAFT_0721"/>
<sequence length="233" mass="26083">MELTDEQKKALKGQGYIAYKDGVHFSCRVLTQAGRINSQESRKITEICENYGRGYFTLTQRLNVEIPWIKYQDLETVTRELKEAGLSIGSTGMRARPALACKGDVCQLSFFDTAEIAGQINERFYKGRYDVALPNKFRVTISGCRNGCSKPQLGCIGLQGRKPGEVAIIIGGMSGKESFIGRELPGVYPVSEALDMVERAMDYYLENGQKGERFAETVERIGFETVMNFLSRE</sequence>
<keyword evidence="2" id="KW-0479">Metal-binding</keyword>
<name>H5XSE5_9FIRM</name>
<dbReference type="OrthoDB" id="9800558at2"/>
<evidence type="ECO:0000256" key="4">
    <source>
        <dbReference type="ARBA" id="ARBA00023014"/>
    </source>
</evidence>
<protein>
    <submittedName>
        <fullName evidence="7">Dissimilatory sulfite reductase (Desulfoviridin), alpha/beta subunit</fullName>
    </submittedName>
</protein>
<dbReference type="Gene3D" id="3.30.413.10">
    <property type="entry name" value="Sulfite Reductase Hemoprotein, domain 1"/>
    <property type="match status" value="1"/>
</dbReference>
<dbReference type="InterPro" id="IPR005117">
    <property type="entry name" value="NiRdtase/SiRdtase_haem-b_fer"/>
</dbReference>
<dbReference type="InterPro" id="IPR036136">
    <property type="entry name" value="Nit/Sulf_reduc_fer-like_dom_sf"/>
</dbReference>
<keyword evidence="8" id="KW-1185">Reference proteome</keyword>
<dbReference type="RefSeq" id="WP_007779487.1">
    <property type="nucleotide sequence ID" value="NZ_CM001441.1"/>
</dbReference>
<dbReference type="GO" id="GO:0051539">
    <property type="term" value="F:4 iron, 4 sulfur cluster binding"/>
    <property type="evidence" value="ECO:0007669"/>
    <property type="project" value="UniProtKB-KW"/>
</dbReference>
<dbReference type="GO" id="GO:0009337">
    <property type="term" value="C:sulfite reductase complex (NADPH)"/>
    <property type="evidence" value="ECO:0007669"/>
    <property type="project" value="TreeGrafter"/>
</dbReference>
<dbReference type="InterPro" id="IPR006067">
    <property type="entry name" value="NO2/SO3_Rdtase_4Fe4S_dom"/>
</dbReference>
<evidence type="ECO:0000256" key="2">
    <source>
        <dbReference type="ARBA" id="ARBA00022723"/>
    </source>
</evidence>
<gene>
    <name evidence="7" type="ORF">DesyoDRAFT_0721</name>
</gene>
<dbReference type="AlphaFoldDB" id="H5XSE5"/>
<dbReference type="GO" id="GO:0016002">
    <property type="term" value="F:sulfite reductase activity"/>
    <property type="evidence" value="ECO:0007669"/>
    <property type="project" value="TreeGrafter"/>
</dbReference>
<evidence type="ECO:0000313" key="8">
    <source>
        <dbReference type="Proteomes" id="UP000005104"/>
    </source>
</evidence>
<dbReference type="Gene3D" id="3.30.70.3340">
    <property type="match status" value="1"/>
</dbReference>
<dbReference type="InterPro" id="IPR045169">
    <property type="entry name" value="NO2/SO3_Rdtase_4Fe4S_prot"/>
</dbReference>
<dbReference type="HOGENOM" id="CLU_072599_0_0_9"/>
<evidence type="ECO:0000256" key="1">
    <source>
        <dbReference type="ARBA" id="ARBA00022485"/>
    </source>
</evidence>
<keyword evidence="1" id="KW-0004">4Fe-4S</keyword>
<reference evidence="7 8" key="1">
    <citation type="submission" date="2011-11" db="EMBL/GenBank/DDBJ databases">
        <title>The Noncontiguous Finished genome of Desulfosporosinus youngiae DSM 17734.</title>
        <authorList>
            <consortium name="US DOE Joint Genome Institute (JGI-PGF)"/>
            <person name="Lucas S."/>
            <person name="Han J."/>
            <person name="Lapidus A."/>
            <person name="Cheng J.-F."/>
            <person name="Goodwin L."/>
            <person name="Pitluck S."/>
            <person name="Peters L."/>
            <person name="Ovchinnikova G."/>
            <person name="Lu M."/>
            <person name="Land M.L."/>
            <person name="Hauser L."/>
            <person name="Pester M."/>
            <person name="Spring S."/>
            <person name="Ollivier B."/>
            <person name="Rattei T."/>
            <person name="Klenk H.-P."/>
            <person name="Wagner M."/>
            <person name="Loy A."/>
            <person name="Woyke T.J."/>
        </authorList>
    </citation>
    <scope>NUCLEOTIDE SEQUENCE [LARGE SCALE GENOMIC DNA]</scope>
    <source>
        <strain evidence="7 8">DSM 17734</strain>
    </source>
</reference>
<dbReference type="GO" id="GO:0020037">
    <property type="term" value="F:heme binding"/>
    <property type="evidence" value="ECO:0007669"/>
    <property type="project" value="InterPro"/>
</dbReference>
<dbReference type="GO" id="GO:0000103">
    <property type="term" value="P:sulfate assimilation"/>
    <property type="evidence" value="ECO:0007669"/>
    <property type="project" value="TreeGrafter"/>
</dbReference>
<dbReference type="GO" id="GO:0046872">
    <property type="term" value="F:metal ion binding"/>
    <property type="evidence" value="ECO:0007669"/>
    <property type="project" value="UniProtKB-KW"/>
</dbReference>
<dbReference type="EMBL" id="CM001441">
    <property type="protein sequence ID" value="EHQ87897.1"/>
    <property type="molecule type" value="Genomic_DNA"/>
</dbReference>